<evidence type="ECO:0000256" key="11">
    <source>
        <dbReference type="RuleBase" id="RU003357"/>
    </source>
</evidence>
<comment type="caution">
    <text evidence="15">The sequence shown here is derived from an EMBL/GenBank/DDBJ whole genome shotgun (WGS) entry which is preliminary data.</text>
</comment>
<keyword evidence="16" id="KW-1185">Reference proteome</keyword>
<evidence type="ECO:0000256" key="3">
    <source>
        <dbReference type="ARBA" id="ARBA00022448"/>
    </source>
</evidence>
<dbReference type="InterPro" id="IPR010105">
    <property type="entry name" value="TonB_sidphr_rcpt"/>
</dbReference>
<keyword evidence="7 10" id="KW-0472">Membrane</keyword>
<evidence type="ECO:0000313" key="16">
    <source>
        <dbReference type="Proteomes" id="UP001155500"/>
    </source>
</evidence>
<feature type="domain" description="TonB-dependent receptor plug" evidence="14">
    <location>
        <begin position="45"/>
        <end position="146"/>
    </location>
</feature>
<comment type="subcellular location">
    <subcellularLocation>
        <location evidence="1 10">Cell outer membrane</location>
        <topology evidence="1 10">Multi-pass membrane protein</topology>
    </subcellularLocation>
</comment>
<keyword evidence="3 10" id="KW-0813">Transport</keyword>
<dbReference type="InterPro" id="IPR012910">
    <property type="entry name" value="Plug_dom"/>
</dbReference>
<keyword evidence="5 10" id="KW-0812">Transmembrane</keyword>
<dbReference type="InterPro" id="IPR037066">
    <property type="entry name" value="Plug_dom_sf"/>
</dbReference>
<keyword evidence="8 15" id="KW-0675">Receptor</keyword>
<protein>
    <submittedName>
        <fullName evidence="15">TonB-dependent siderophore receptor</fullName>
    </submittedName>
</protein>
<dbReference type="InterPro" id="IPR039426">
    <property type="entry name" value="TonB-dep_rcpt-like"/>
</dbReference>
<evidence type="ECO:0000256" key="12">
    <source>
        <dbReference type="SAM" id="SignalP"/>
    </source>
</evidence>
<accession>A0A9X4P9G1</accession>
<gene>
    <name evidence="15" type="ORF">A6A20_05520</name>
</gene>
<dbReference type="Proteomes" id="UP001155500">
    <property type="component" value="Unassembled WGS sequence"/>
</dbReference>
<dbReference type="Gene3D" id="2.40.170.20">
    <property type="entry name" value="TonB-dependent receptor, beta-barrel domain"/>
    <property type="match status" value="1"/>
</dbReference>
<feature type="domain" description="TonB-dependent receptor-like beta-barrel" evidence="13">
    <location>
        <begin position="277"/>
        <end position="648"/>
    </location>
</feature>
<evidence type="ECO:0000256" key="6">
    <source>
        <dbReference type="ARBA" id="ARBA00023077"/>
    </source>
</evidence>
<reference evidence="15" key="1">
    <citation type="submission" date="2016-03" db="EMBL/GenBank/DDBJ databases">
        <title>Co-evolution between Pasteurellaceae and their hosts.</title>
        <authorList>
            <person name="Hansen M.J."/>
            <person name="Bojesen A.M."/>
            <person name="Planet P."/>
        </authorList>
    </citation>
    <scope>NUCLEOTIDE SEQUENCE</scope>
    <source>
        <strain evidence="15">146/S8/89</strain>
    </source>
</reference>
<feature type="chain" id="PRO_5040904939" evidence="12">
    <location>
        <begin position="26"/>
        <end position="679"/>
    </location>
</feature>
<keyword evidence="12" id="KW-0732">Signal</keyword>
<dbReference type="EMBL" id="LWID01000001">
    <property type="protein sequence ID" value="MDG6895100.1"/>
    <property type="molecule type" value="Genomic_DNA"/>
</dbReference>
<dbReference type="NCBIfam" id="TIGR01783">
    <property type="entry name" value="TonB-siderophor"/>
    <property type="match status" value="1"/>
</dbReference>
<dbReference type="AlphaFoldDB" id="A0A9X4P9G1"/>
<dbReference type="Gene3D" id="2.170.130.10">
    <property type="entry name" value="TonB-dependent receptor, plug domain"/>
    <property type="match status" value="1"/>
</dbReference>
<feature type="signal peptide" evidence="12">
    <location>
        <begin position="1"/>
        <end position="25"/>
    </location>
</feature>
<dbReference type="GO" id="GO:0009279">
    <property type="term" value="C:cell outer membrane"/>
    <property type="evidence" value="ECO:0007669"/>
    <property type="project" value="UniProtKB-SubCell"/>
</dbReference>
<comment type="similarity">
    <text evidence="2 10 11">Belongs to the TonB-dependent receptor family.</text>
</comment>
<keyword evidence="4 10" id="KW-1134">Transmembrane beta strand</keyword>
<evidence type="ECO:0000256" key="2">
    <source>
        <dbReference type="ARBA" id="ARBA00009810"/>
    </source>
</evidence>
<evidence type="ECO:0000259" key="13">
    <source>
        <dbReference type="Pfam" id="PF00593"/>
    </source>
</evidence>
<evidence type="ECO:0000259" key="14">
    <source>
        <dbReference type="Pfam" id="PF07715"/>
    </source>
</evidence>
<dbReference type="GO" id="GO:0044718">
    <property type="term" value="P:siderophore transmembrane transport"/>
    <property type="evidence" value="ECO:0007669"/>
    <property type="project" value="TreeGrafter"/>
</dbReference>
<dbReference type="PANTHER" id="PTHR30069">
    <property type="entry name" value="TONB-DEPENDENT OUTER MEMBRANE RECEPTOR"/>
    <property type="match status" value="1"/>
</dbReference>
<dbReference type="PROSITE" id="PS52016">
    <property type="entry name" value="TONB_DEPENDENT_REC_3"/>
    <property type="match status" value="1"/>
</dbReference>
<dbReference type="GO" id="GO:0038023">
    <property type="term" value="F:signaling receptor activity"/>
    <property type="evidence" value="ECO:0007669"/>
    <property type="project" value="InterPro"/>
</dbReference>
<proteinExistence type="inferred from homology"/>
<sequence>MSTKFRLTSISLIVLGTLASSSLLAEQNSNTVTLDEIVISAHQGTKVETDIVTLPEMDEGTATDMRTVLAKEPSIDFGGGNGTSQFLTIRGMGQNSVDIKVDNAYSDSQILYHQGRFIIDPSLLKSISVQKGAGAASAGIGATNGAIIAKTVDALDLLANSQRDYGFKLNTGYASNDGYSYGATVFGKAGHFDALISFNRINDHDYKPGKGFENFEGGGTVPYSALDKRSYLIKLGATFANHRFVLSHLSDQHRGVRLVREEFAIGGPRLTLARQSPAYRETTLTNTNLEWTAKELGFISELTANAYFMQNKRYSADDSGCGYCGNVEGPTTTKINTRGFNINLDSPLGQNTLIKYGVNYRDQKIIPHAFLLPNYSLTEPKKTDVGNYVEVIHSISDFILTGGLRYDYFNLKAMDGKSVSDGRFNPSFGLIWMPLENLSFNINHNYASRSPRLYDALMTHGKRGVISIADGTVAERARNTELGFNYKYAGFTLAGSYFWQKINDALANPQDRHQVAGVRVRETVNAGYIKNHGYELSASYEYNGFTARVGVAQSKPRIYDTHPDNLLSANPEFAVQVGRTWTAGLAYRFTQPNLELGWRNRTVQDAKGSVLVRDTTEVERNGYTVHDFYLNWKPFNNDDMNVNVSLNNAFNKFYYPHTQRGDTLPGIGRNFTVGVNYTF</sequence>
<evidence type="ECO:0000256" key="5">
    <source>
        <dbReference type="ARBA" id="ARBA00022692"/>
    </source>
</evidence>
<organism evidence="15 16">
    <name type="scientific">Volucribacter amazonae</name>
    <dbReference type="NCBI Taxonomy" id="256731"/>
    <lineage>
        <taxon>Bacteria</taxon>
        <taxon>Pseudomonadati</taxon>
        <taxon>Pseudomonadota</taxon>
        <taxon>Gammaproteobacteria</taxon>
        <taxon>Pasteurellales</taxon>
        <taxon>Pasteurellaceae</taxon>
        <taxon>Volucribacter</taxon>
    </lineage>
</organism>
<dbReference type="Pfam" id="PF07715">
    <property type="entry name" value="Plug"/>
    <property type="match status" value="1"/>
</dbReference>
<evidence type="ECO:0000256" key="1">
    <source>
        <dbReference type="ARBA" id="ARBA00004571"/>
    </source>
</evidence>
<evidence type="ECO:0000256" key="10">
    <source>
        <dbReference type="PROSITE-ProRule" id="PRU01360"/>
    </source>
</evidence>
<evidence type="ECO:0000256" key="8">
    <source>
        <dbReference type="ARBA" id="ARBA00023170"/>
    </source>
</evidence>
<evidence type="ECO:0000313" key="15">
    <source>
        <dbReference type="EMBL" id="MDG6895100.1"/>
    </source>
</evidence>
<keyword evidence="9 10" id="KW-0998">Cell outer membrane</keyword>
<dbReference type="InterPro" id="IPR000531">
    <property type="entry name" value="Beta-barrel_TonB"/>
</dbReference>
<name>A0A9X4P9G1_9PAST</name>
<dbReference type="Pfam" id="PF00593">
    <property type="entry name" value="TonB_dep_Rec_b-barrel"/>
    <property type="match status" value="1"/>
</dbReference>
<evidence type="ECO:0000256" key="7">
    <source>
        <dbReference type="ARBA" id="ARBA00023136"/>
    </source>
</evidence>
<evidence type="ECO:0000256" key="4">
    <source>
        <dbReference type="ARBA" id="ARBA00022452"/>
    </source>
</evidence>
<dbReference type="InterPro" id="IPR036942">
    <property type="entry name" value="Beta-barrel_TonB_sf"/>
</dbReference>
<dbReference type="SUPFAM" id="SSF56935">
    <property type="entry name" value="Porins"/>
    <property type="match status" value="1"/>
</dbReference>
<dbReference type="RefSeq" id="WP_279572537.1">
    <property type="nucleotide sequence ID" value="NZ_LWID01000001.1"/>
</dbReference>
<dbReference type="PANTHER" id="PTHR30069:SF41">
    <property type="entry name" value="HEME_HEMOPEXIN UTILIZATION PROTEIN C"/>
    <property type="match status" value="1"/>
</dbReference>
<dbReference type="GO" id="GO:0015344">
    <property type="term" value="F:siderophore uptake transmembrane transporter activity"/>
    <property type="evidence" value="ECO:0007669"/>
    <property type="project" value="TreeGrafter"/>
</dbReference>
<evidence type="ECO:0000256" key="9">
    <source>
        <dbReference type="ARBA" id="ARBA00023237"/>
    </source>
</evidence>
<keyword evidence="6 11" id="KW-0798">TonB box</keyword>